<dbReference type="AlphaFoldDB" id="A0A381VXB8"/>
<protein>
    <recommendedName>
        <fullName evidence="1">Peptidoglycan beta-N-acetylmuramidase NamZ C-terminal domain-containing protein</fullName>
    </recommendedName>
</protein>
<dbReference type="Gene3D" id="3.90.1150.140">
    <property type="match status" value="1"/>
</dbReference>
<dbReference type="InterPro" id="IPR048503">
    <property type="entry name" value="NamZ_C"/>
</dbReference>
<gene>
    <name evidence="2" type="ORF">METZ01_LOCUS97769</name>
</gene>
<dbReference type="PANTHER" id="PTHR42915">
    <property type="entry name" value="HYPOTHETICAL 460 KDA PROTEIN IN FEUA-SIGW INTERGENIC REGION [PRECURSOR]"/>
    <property type="match status" value="1"/>
</dbReference>
<accession>A0A381VXB8</accession>
<dbReference type="PANTHER" id="PTHR42915:SF1">
    <property type="entry name" value="PEPTIDOGLYCAN BETA-N-ACETYLMURAMIDASE NAMZ"/>
    <property type="match status" value="1"/>
</dbReference>
<organism evidence="2">
    <name type="scientific">marine metagenome</name>
    <dbReference type="NCBI Taxonomy" id="408172"/>
    <lineage>
        <taxon>unclassified sequences</taxon>
        <taxon>metagenomes</taxon>
        <taxon>ecological metagenomes</taxon>
    </lineage>
</organism>
<feature type="domain" description="Peptidoglycan beta-N-acetylmuramidase NamZ C-terminal" evidence="1">
    <location>
        <begin position="8"/>
        <end position="161"/>
    </location>
</feature>
<dbReference type="InterPro" id="IPR008302">
    <property type="entry name" value="NamZ"/>
</dbReference>
<dbReference type="EMBL" id="UINC01010063">
    <property type="protein sequence ID" value="SVA44915.1"/>
    <property type="molecule type" value="Genomic_DNA"/>
</dbReference>
<sequence length="169" mass="19826">PNVETAWLYQGLCLLEGTSLSEGRGTDLPFKLIGAPWLDNQKLFDQLVKNKYPLDDFEITQFTPQSIPAAKYPKYDGENCFGLRINNLENPIEWTIQLLALIKTLHPKQFKFLESNFIDKLYGSDRLRVFILENRKINILIGNFQNHKEEFLRKREDYLIYDLPDNQSK</sequence>
<evidence type="ECO:0000313" key="2">
    <source>
        <dbReference type="EMBL" id="SVA44915.1"/>
    </source>
</evidence>
<reference evidence="2" key="1">
    <citation type="submission" date="2018-05" db="EMBL/GenBank/DDBJ databases">
        <authorList>
            <person name="Lanie J.A."/>
            <person name="Ng W.-L."/>
            <person name="Kazmierczak K.M."/>
            <person name="Andrzejewski T.M."/>
            <person name="Davidsen T.M."/>
            <person name="Wayne K.J."/>
            <person name="Tettelin H."/>
            <person name="Glass J.I."/>
            <person name="Rusch D."/>
            <person name="Podicherti R."/>
            <person name="Tsui H.-C.T."/>
            <person name="Winkler M.E."/>
        </authorList>
    </citation>
    <scope>NUCLEOTIDE SEQUENCE</scope>
</reference>
<proteinExistence type="predicted"/>
<feature type="non-terminal residue" evidence="2">
    <location>
        <position position="1"/>
    </location>
</feature>
<dbReference type="Pfam" id="PF20732">
    <property type="entry name" value="NamZ_C"/>
    <property type="match status" value="1"/>
</dbReference>
<name>A0A381VXB8_9ZZZZ</name>
<evidence type="ECO:0000259" key="1">
    <source>
        <dbReference type="Pfam" id="PF20732"/>
    </source>
</evidence>
<dbReference type="GO" id="GO:0033922">
    <property type="term" value="F:peptidoglycan beta-N-acetylmuramidase activity"/>
    <property type="evidence" value="ECO:0007669"/>
    <property type="project" value="InterPro"/>
</dbReference>